<protein>
    <submittedName>
        <fullName evidence="2">Uncharacterized protein</fullName>
    </submittedName>
</protein>
<dbReference type="AlphaFoldDB" id="A0A8H3HLQ2"/>
<comment type="caution">
    <text evidence="2">The sequence shown here is derived from an EMBL/GenBank/DDBJ whole genome shotgun (WGS) entry which is preliminary data.</text>
</comment>
<feature type="region of interest" description="Disordered" evidence="1">
    <location>
        <begin position="140"/>
        <end position="173"/>
    </location>
</feature>
<evidence type="ECO:0000256" key="1">
    <source>
        <dbReference type="SAM" id="MobiDB-lite"/>
    </source>
</evidence>
<accession>A0A8H3HLQ2</accession>
<proteinExistence type="predicted"/>
<evidence type="ECO:0000313" key="2">
    <source>
        <dbReference type="EMBL" id="CAE6518958.1"/>
    </source>
</evidence>
<reference evidence="2" key="1">
    <citation type="submission" date="2021-01" db="EMBL/GenBank/DDBJ databases">
        <authorList>
            <person name="Kaushik A."/>
        </authorList>
    </citation>
    <scope>NUCLEOTIDE SEQUENCE</scope>
    <source>
        <strain evidence="2">AG3-1AP</strain>
    </source>
</reference>
<organism evidence="2 3">
    <name type="scientific">Rhizoctonia solani</name>
    <dbReference type="NCBI Taxonomy" id="456999"/>
    <lineage>
        <taxon>Eukaryota</taxon>
        <taxon>Fungi</taxon>
        <taxon>Dikarya</taxon>
        <taxon>Basidiomycota</taxon>
        <taxon>Agaricomycotina</taxon>
        <taxon>Agaricomycetes</taxon>
        <taxon>Cantharellales</taxon>
        <taxon>Ceratobasidiaceae</taxon>
        <taxon>Rhizoctonia</taxon>
    </lineage>
</organism>
<dbReference type="Proteomes" id="UP000663831">
    <property type="component" value="Unassembled WGS sequence"/>
</dbReference>
<feature type="region of interest" description="Disordered" evidence="1">
    <location>
        <begin position="195"/>
        <end position="230"/>
    </location>
</feature>
<sequence length="366" mass="40768">MTIATPEPLVTSPIVAGPFECFGEGLLYRGIKCEHPKTLKNLLLPTRPSKPTAIRDKDRPRMWWRAQCLHYGLPSPPYSTISSYRACLERALRQSGGLRRPPQLIDLEIAQNAAYRRINPKSLYESNVNWQQQPEAVELQEKSLRTHTQTNSSSVSHTTASRKRKADTATSYNPKFSELTKSGLIIPASMKRARVHAPVPSATKSHPRPRAAPKTPEGDSSIRKGISGGSSGKYELKYGFGPSSRSHEKPTLYVSMLDSGWFQAALIIPGFFECLIRPRANVNVAINGHLRFEWCGWNEQLGEVVYPSVDNIGWLKMYNTEGRVKGAIQTPLGLYLIQGPKVKSGSHVIQEKWEDYSGRTRSNAGG</sequence>
<evidence type="ECO:0000313" key="3">
    <source>
        <dbReference type="Proteomes" id="UP000663831"/>
    </source>
</evidence>
<feature type="compositionally biased region" description="Polar residues" evidence="1">
    <location>
        <begin position="146"/>
        <end position="159"/>
    </location>
</feature>
<name>A0A8H3HLQ2_9AGAM</name>
<gene>
    <name evidence="2" type="ORF">RDB_LOCUS141273</name>
</gene>
<dbReference type="EMBL" id="CAJMWV010006126">
    <property type="protein sequence ID" value="CAE6518958.1"/>
    <property type="molecule type" value="Genomic_DNA"/>
</dbReference>